<evidence type="ECO:0008006" key="4">
    <source>
        <dbReference type="Google" id="ProtNLM"/>
    </source>
</evidence>
<name>A0A2A4GDX4_9FLAO</name>
<dbReference type="InterPro" id="IPR036909">
    <property type="entry name" value="Cyt_c-like_dom_sf"/>
</dbReference>
<keyword evidence="1" id="KW-1133">Transmembrane helix</keyword>
<feature type="transmembrane region" description="Helical" evidence="1">
    <location>
        <begin position="12"/>
        <end position="34"/>
    </location>
</feature>
<accession>A0A2A4GDX4</accession>
<proteinExistence type="predicted"/>
<reference evidence="2 3" key="1">
    <citation type="submission" date="2017-04" db="EMBL/GenBank/DDBJ databases">
        <title>A new member of the family Flavobacteriaceae isolated from ascidians.</title>
        <authorList>
            <person name="Chen L."/>
        </authorList>
    </citation>
    <scope>NUCLEOTIDE SEQUENCE [LARGE SCALE GENOMIC DNA]</scope>
    <source>
        <strain evidence="2 3">HQA918</strain>
    </source>
</reference>
<dbReference type="Proteomes" id="UP000219559">
    <property type="component" value="Unassembled WGS sequence"/>
</dbReference>
<protein>
    <recommendedName>
        <fullName evidence="4">Monoheme cytochrome C</fullName>
    </recommendedName>
</protein>
<dbReference type="RefSeq" id="WP_097441519.1">
    <property type="nucleotide sequence ID" value="NZ_NBWU01000001.1"/>
</dbReference>
<keyword evidence="1" id="KW-0472">Membrane</keyword>
<dbReference type="AlphaFoldDB" id="A0A2A4GDX4"/>
<gene>
    <name evidence="2" type="ORF">B7P33_01450</name>
</gene>
<organism evidence="2 3">
    <name type="scientific">Sediminicola luteus</name>
    <dbReference type="NCBI Taxonomy" id="319238"/>
    <lineage>
        <taxon>Bacteria</taxon>
        <taxon>Pseudomonadati</taxon>
        <taxon>Bacteroidota</taxon>
        <taxon>Flavobacteriia</taxon>
        <taxon>Flavobacteriales</taxon>
        <taxon>Flavobacteriaceae</taxon>
        <taxon>Sediminicola</taxon>
    </lineage>
</organism>
<dbReference type="GO" id="GO:0009055">
    <property type="term" value="F:electron transfer activity"/>
    <property type="evidence" value="ECO:0007669"/>
    <property type="project" value="InterPro"/>
</dbReference>
<evidence type="ECO:0000256" key="1">
    <source>
        <dbReference type="SAM" id="Phobius"/>
    </source>
</evidence>
<comment type="caution">
    <text evidence="2">The sequence shown here is derived from an EMBL/GenBank/DDBJ whole genome shotgun (WGS) entry which is preliminary data.</text>
</comment>
<keyword evidence="3" id="KW-1185">Reference proteome</keyword>
<dbReference type="GO" id="GO:0020037">
    <property type="term" value="F:heme binding"/>
    <property type="evidence" value="ECO:0007669"/>
    <property type="project" value="InterPro"/>
</dbReference>
<sequence length="156" mass="17447">MENPLQSLLQKLYGLLLGFFAILIAAGALLVYVATSPDPFGMNTPEVVIAETETEEVVDPDLIENGVHVASGLVEGEGLMTVVQNCTSCHSGKLVSQNRMNREAWKHTIEWMQETQGLWDLGNNEVIILDYLSEYYAPVHHGRRQNLTDVAWYDLE</sequence>
<evidence type="ECO:0000313" key="2">
    <source>
        <dbReference type="EMBL" id="PCE65995.1"/>
    </source>
</evidence>
<dbReference type="Gene3D" id="1.10.760.10">
    <property type="entry name" value="Cytochrome c-like domain"/>
    <property type="match status" value="1"/>
</dbReference>
<dbReference type="OrthoDB" id="9805828at2"/>
<keyword evidence="1" id="KW-0812">Transmembrane</keyword>
<dbReference type="EMBL" id="NBWU01000001">
    <property type="protein sequence ID" value="PCE65995.1"/>
    <property type="molecule type" value="Genomic_DNA"/>
</dbReference>
<evidence type="ECO:0000313" key="3">
    <source>
        <dbReference type="Proteomes" id="UP000219559"/>
    </source>
</evidence>
<dbReference type="SUPFAM" id="SSF46626">
    <property type="entry name" value="Cytochrome c"/>
    <property type="match status" value="1"/>
</dbReference>